<evidence type="ECO:0000256" key="4">
    <source>
        <dbReference type="ARBA" id="ARBA00022827"/>
    </source>
</evidence>
<evidence type="ECO:0000256" key="3">
    <source>
        <dbReference type="ARBA" id="ARBA00022630"/>
    </source>
</evidence>
<dbReference type="Proteomes" id="UP001321473">
    <property type="component" value="Unassembled WGS sequence"/>
</dbReference>
<feature type="domain" description="Glucose-methanol-choline oxidoreductase N-terminal" evidence="5">
    <location>
        <begin position="60"/>
        <end position="74"/>
    </location>
</feature>
<dbReference type="PROSITE" id="PS00624">
    <property type="entry name" value="GMC_OXRED_2"/>
    <property type="match status" value="1"/>
</dbReference>
<dbReference type="PANTHER" id="PTHR11552:SF147">
    <property type="entry name" value="CHOLINE DEHYDROGENASE, MITOCHONDRIAL"/>
    <property type="match status" value="1"/>
</dbReference>
<evidence type="ECO:0000313" key="7">
    <source>
        <dbReference type="Proteomes" id="UP001321473"/>
    </source>
</evidence>
<sequence>MGASTCFLDPIRNLTNLHIWTRSTATQILFNDKEATGVKFIKEGKEYIAKFRHEVIVCAGAIGSPKLLMLSGIGRKEDLENRSIKVVADLPVGQGLQDHVVFLGLVITTKDDLIGLKKMVEMFALYKYNHTGLLSIPGGFEALLFTHSGVNKAFEDYPDVELELASVFPNKDIEHSPFVPPDVRGTGTFRMLNTQCEYECEWEIRILAQTFQKSCPICEENIAVITFLSAH</sequence>
<keyword evidence="7" id="KW-1185">Reference proteome</keyword>
<evidence type="ECO:0000256" key="1">
    <source>
        <dbReference type="ARBA" id="ARBA00001974"/>
    </source>
</evidence>
<proteinExistence type="inferred from homology"/>
<dbReference type="Pfam" id="PF00732">
    <property type="entry name" value="GMC_oxred_N"/>
    <property type="match status" value="1"/>
</dbReference>
<keyword evidence="4" id="KW-0274">FAD</keyword>
<keyword evidence="3" id="KW-0285">Flavoprotein</keyword>
<dbReference type="PANTHER" id="PTHR11552">
    <property type="entry name" value="GLUCOSE-METHANOL-CHOLINE GMC OXIDOREDUCTASE"/>
    <property type="match status" value="1"/>
</dbReference>
<protein>
    <recommendedName>
        <fullName evidence="5">Glucose-methanol-choline oxidoreductase N-terminal domain-containing protein</fullName>
    </recommendedName>
</protein>
<evidence type="ECO:0000259" key="5">
    <source>
        <dbReference type="PROSITE" id="PS00624"/>
    </source>
</evidence>
<name>A0AAQ4DYE4_AMBAM</name>
<comment type="cofactor">
    <cofactor evidence="1">
        <name>FAD</name>
        <dbReference type="ChEBI" id="CHEBI:57692"/>
    </cofactor>
</comment>
<evidence type="ECO:0000256" key="2">
    <source>
        <dbReference type="ARBA" id="ARBA00010790"/>
    </source>
</evidence>
<dbReference type="InterPro" id="IPR012132">
    <property type="entry name" value="GMC_OxRdtase"/>
</dbReference>
<dbReference type="InterPro" id="IPR000172">
    <property type="entry name" value="GMC_OxRdtase_N"/>
</dbReference>
<organism evidence="6 7">
    <name type="scientific">Amblyomma americanum</name>
    <name type="common">Lone star tick</name>
    <dbReference type="NCBI Taxonomy" id="6943"/>
    <lineage>
        <taxon>Eukaryota</taxon>
        <taxon>Metazoa</taxon>
        <taxon>Ecdysozoa</taxon>
        <taxon>Arthropoda</taxon>
        <taxon>Chelicerata</taxon>
        <taxon>Arachnida</taxon>
        <taxon>Acari</taxon>
        <taxon>Parasitiformes</taxon>
        <taxon>Ixodida</taxon>
        <taxon>Ixodoidea</taxon>
        <taxon>Ixodidae</taxon>
        <taxon>Amblyomminae</taxon>
        <taxon>Amblyomma</taxon>
    </lineage>
</organism>
<dbReference type="Gene3D" id="3.30.560.10">
    <property type="entry name" value="Glucose Oxidase, domain 3"/>
    <property type="match status" value="1"/>
</dbReference>
<comment type="similarity">
    <text evidence="2">Belongs to the GMC oxidoreductase family.</text>
</comment>
<reference evidence="6 7" key="1">
    <citation type="journal article" date="2023" name="Arcadia Sci">
        <title>De novo assembly of a long-read Amblyomma americanum tick genome.</title>
        <authorList>
            <person name="Chou S."/>
            <person name="Poskanzer K.E."/>
            <person name="Rollins M."/>
            <person name="Thuy-Boun P.S."/>
        </authorList>
    </citation>
    <scope>NUCLEOTIDE SEQUENCE [LARGE SCALE GENOMIC DNA]</scope>
    <source>
        <strain evidence="6">F_SG_1</strain>
        <tissue evidence="6">Salivary glands</tissue>
    </source>
</reference>
<dbReference type="GO" id="GO:0050660">
    <property type="term" value="F:flavin adenine dinucleotide binding"/>
    <property type="evidence" value="ECO:0007669"/>
    <property type="project" value="InterPro"/>
</dbReference>
<dbReference type="GO" id="GO:0016614">
    <property type="term" value="F:oxidoreductase activity, acting on CH-OH group of donors"/>
    <property type="evidence" value="ECO:0007669"/>
    <property type="project" value="InterPro"/>
</dbReference>
<comment type="caution">
    <text evidence="6">The sequence shown here is derived from an EMBL/GenBank/DDBJ whole genome shotgun (WGS) entry which is preliminary data.</text>
</comment>
<gene>
    <name evidence="6" type="ORF">V5799_005743</name>
</gene>
<accession>A0AAQ4DYE4</accession>
<evidence type="ECO:0000313" key="6">
    <source>
        <dbReference type="EMBL" id="KAK8767484.1"/>
    </source>
</evidence>
<dbReference type="Gene3D" id="3.50.50.60">
    <property type="entry name" value="FAD/NAD(P)-binding domain"/>
    <property type="match status" value="1"/>
</dbReference>
<dbReference type="InterPro" id="IPR036188">
    <property type="entry name" value="FAD/NAD-bd_sf"/>
</dbReference>
<dbReference type="EMBL" id="JARKHS020025424">
    <property type="protein sequence ID" value="KAK8767484.1"/>
    <property type="molecule type" value="Genomic_DNA"/>
</dbReference>
<dbReference type="AlphaFoldDB" id="A0AAQ4DYE4"/>
<dbReference type="SUPFAM" id="SSF51905">
    <property type="entry name" value="FAD/NAD(P)-binding domain"/>
    <property type="match status" value="1"/>
</dbReference>